<accession>A0ABT6NYG1</accession>
<reference evidence="1 2" key="1">
    <citation type="submission" date="2023-04" db="EMBL/GenBank/DDBJ databases">
        <title>The genome sequence of Polyangium sorediatum DSM14670.</title>
        <authorList>
            <person name="Zhang X."/>
        </authorList>
    </citation>
    <scope>NUCLEOTIDE SEQUENCE [LARGE SCALE GENOMIC DNA]</scope>
    <source>
        <strain evidence="1 2">DSM 14670</strain>
    </source>
</reference>
<name>A0ABT6NYG1_9BACT</name>
<dbReference type="SUPFAM" id="SSF53681">
    <property type="entry name" value="Aspartate/glutamate racemase"/>
    <property type="match status" value="2"/>
</dbReference>
<dbReference type="InterPro" id="IPR001920">
    <property type="entry name" value="Asp/Glu_race"/>
</dbReference>
<organism evidence="1 2">
    <name type="scientific">Polyangium sorediatum</name>
    <dbReference type="NCBI Taxonomy" id="889274"/>
    <lineage>
        <taxon>Bacteria</taxon>
        <taxon>Pseudomonadati</taxon>
        <taxon>Myxococcota</taxon>
        <taxon>Polyangia</taxon>
        <taxon>Polyangiales</taxon>
        <taxon>Polyangiaceae</taxon>
        <taxon>Polyangium</taxon>
    </lineage>
</organism>
<comment type="caution">
    <text evidence="1">The sequence shown here is derived from an EMBL/GenBank/DDBJ whole genome shotgun (WGS) entry which is preliminary data.</text>
</comment>
<dbReference type="EMBL" id="JARZHI010000029">
    <property type="protein sequence ID" value="MDI1433380.1"/>
    <property type="molecule type" value="Genomic_DNA"/>
</dbReference>
<evidence type="ECO:0000313" key="1">
    <source>
        <dbReference type="EMBL" id="MDI1433380.1"/>
    </source>
</evidence>
<sequence length="234" mass="25862">MRGIPAPTLGILGGMGPVVSAELIKTIYEYNPTPTEQEAPQVVLFSLPSAPDRNQSIHTKNEGPFLAFMEAQLRRLAPLCDRILIGCCTAHYSLPSIPEELRQKVLSIMHIVDRALEKSDEPGLLIASTGAYDKRLFQDGCKNADRIIELSRPDQEIVMGLIFEVLKKGKDPQIALPTVERLLDKYGTRTFVSGCTEFHLVAKMLDAQPGNTIRAIDAFSIVAREFFDIVRPSG</sequence>
<proteinExistence type="predicted"/>
<keyword evidence="2" id="KW-1185">Reference proteome</keyword>
<dbReference type="Pfam" id="PF01177">
    <property type="entry name" value="Asp_Glu_race"/>
    <property type="match status" value="1"/>
</dbReference>
<dbReference type="InterPro" id="IPR015942">
    <property type="entry name" value="Asp/Glu/hydantoin_racemase"/>
</dbReference>
<gene>
    <name evidence="1" type="ORF">QHF89_28040</name>
</gene>
<dbReference type="RefSeq" id="WP_136970795.1">
    <property type="nucleotide sequence ID" value="NZ_JARZHI010000029.1"/>
</dbReference>
<dbReference type="Proteomes" id="UP001160301">
    <property type="component" value="Unassembled WGS sequence"/>
</dbReference>
<dbReference type="Gene3D" id="3.40.50.1860">
    <property type="match status" value="2"/>
</dbReference>
<evidence type="ECO:0000313" key="2">
    <source>
        <dbReference type="Proteomes" id="UP001160301"/>
    </source>
</evidence>
<protein>
    <submittedName>
        <fullName evidence="1">Aspartate/glutamate racemase family protein</fullName>
    </submittedName>
</protein>